<dbReference type="EMBL" id="CAJVCH010571376">
    <property type="protein sequence ID" value="CAG7837358.1"/>
    <property type="molecule type" value="Genomic_DNA"/>
</dbReference>
<gene>
    <name evidence="2" type="ORF">AFUS01_LOCUS46484</name>
</gene>
<feature type="transmembrane region" description="Helical" evidence="1">
    <location>
        <begin position="192"/>
        <end position="213"/>
    </location>
</feature>
<evidence type="ECO:0000256" key="1">
    <source>
        <dbReference type="SAM" id="Phobius"/>
    </source>
</evidence>
<feature type="transmembrane region" description="Helical" evidence="1">
    <location>
        <begin position="124"/>
        <end position="141"/>
    </location>
</feature>
<accession>A0A8J2PN97</accession>
<evidence type="ECO:0000313" key="2">
    <source>
        <dbReference type="EMBL" id="CAG7837358.1"/>
    </source>
</evidence>
<feature type="transmembrane region" description="Helical" evidence="1">
    <location>
        <begin position="345"/>
        <end position="366"/>
    </location>
</feature>
<comment type="caution">
    <text evidence="2">The sequence shown here is derived from an EMBL/GenBank/DDBJ whole genome shotgun (WGS) entry which is preliminary data.</text>
</comment>
<protein>
    <recommendedName>
        <fullName evidence="4">Odorant receptor</fullName>
    </recommendedName>
</protein>
<reference evidence="2" key="1">
    <citation type="submission" date="2021-06" db="EMBL/GenBank/DDBJ databases">
        <authorList>
            <person name="Hodson N. C."/>
            <person name="Mongue J. A."/>
            <person name="Jaron S. K."/>
        </authorList>
    </citation>
    <scope>NUCLEOTIDE SEQUENCE</scope>
</reference>
<organism evidence="2 3">
    <name type="scientific">Allacma fusca</name>
    <dbReference type="NCBI Taxonomy" id="39272"/>
    <lineage>
        <taxon>Eukaryota</taxon>
        <taxon>Metazoa</taxon>
        <taxon>Ecdysozoa</taxon>
        <taxon>Arthropoda</taxon>
        <taxon>Hexapoda</taxon>
        <taxon>Collembola</taxon>
        <taxon>Symphypleona</taxon>
        <taxon>Sminthuridae</taxon>
        <taxon>Allacma</taxon>
    </lineage>
</organism>
<dbReference type="AlphaFoldDB" id="A0A8J2PN97"/>
<proteinExistence type="predicted"/>
<feature type="transmembrane region" description="Helical" evidence="1">
    <location>
        <begin position="39"/>
        <end position="57"/>
    </location>
</feature>
<feature type="transmembrane region" description="Helical" evidence="1">
    <location>
        <begin position="69"/>
        <end position="89"/>
    </location>
</feature>
<keyword evidence="1" id="KW-0812">Transmembrane</keyword>
<keyword evidence="1" id="KW-1133">Transmembrane helix</keyword>
<keyword evidence="1" id="KW-0472">Membrane</keyword>
<dbReference type="Proteomes" id="UP000708208">
    <property type="component" value="Unassembled WGS sequence"/>
</dbReference>
<keyword evidence="3" id="KW-1185">Reference proteome</keyword>
<name>A0A8J2PN97_9HEXA</name>
<evidence type="ECO:0008006" key="4">
    <source>
        <dbReference type="Google" id="ProtNLM"/>
    </source>
</evidence>
<feature type="transmembrane region" description="Helical" evidence="1">
    <location>
        <begin position="251"/>
        <end position="268"/>
    </location>
</feature>
<sequence>MRVLYLGGALTFNIPVYIGHDETRKLYCIQKCPRIQRMMCFFVQFISGFSIINRITYPAKVLLANKNYVVPYFDFANESVLNIFIYWHFYMHWMGTERVDSFLEFIQTSSLLRFDRTPIWKGKLYAWMYWFVSLYLSFHWTRVVHGIDLYSLNGILVTGKVTAQALFWIDDINDVPPMLGILAFLARTYNVMYHHTVLITFTPVTMLTVLLIVTDFYDSILSYNLSIDEVLKNYEEYKELIDRANAYCSTYLFYYMAMALTFNSVHLFDTLNTTDFWFKISMYIYDVDIWFKLWSSAKILIHAKKMKKWLWKDCNYLRIPRQQLSLTLHDMIPWMPRRGLRAGKYLVVSSEFAGTVVANMCSYSLFVSVSAKHKISY</sequence>
<evidence type="ECO:0000313" key="3">
    <source>
        <dbReference type="Proteomes" id="UP000708208"/>
    </source>
</evidence>